<dbReference type="Proteomes" id="UP001386955">
    <property type="component" value="Unassembled WGS sequence"/>
</dbReference>
<proteinExistence type="predicted"/>
<keyword evidence="2" id="KW-1185">Reference proteome</keyword>
<evidence type="ECO:0000313" key="1">
    <source>
        <dbReference type="EMBL" id="KAK7405542.1"/>
    </source>
</evidence>
<name>A0AAN9SU52_PSOTE</name>
<protein>
    <submittedName>
        <fullName evidence="1">Uncharacterized protein</fullName>
    </submittedName>
</protein>
<dbReference type="AlphaFoldDB" id="A0AAN9SU52"/>
<comment type="caution">
    <text evidence="1">The sequence shown here is derived from an EMBL/GenBank/DDBJ whole genome shotgun (WGS) entry which is preliminary data.</text>
</comment>
<dbReference type="EMBL" id="JAYMYS010000002">
    <property type="protein sequence ID" value="KAK7405542.1"/>
    <property type="molecule type" value="Genomic_DNA"/>
</dbReference>
<evidence type="ECO:0000313" key="2">
    <source>
        <dbReference type="Proteomes" id="UP001386955"/>
    </source>
</evidence>
<gene>
    <name evidence="1" type="ORF">VNO78_06944</name>
</gene>
<organism evidence="1 2">
    <name type="scientific">Psophocarpus tetragonolobus</name>
    <name type="common">Winged bean</name>
    <name type="synonym">Dolichos tetragonolobus</name>
    <dbReference type="NCBI Taxonomy" id="3891"/>
    <lineage>
        <taxon>Eukaryota</taxon>
        <taxon>Viridiplantae</taxon>
        <taxon>Streptophyta</taxon>
        <taxon>Embryophyta</taxon>
        <taxon>Tracheophyta</taxon>
        <taxon>Spermatophyta</taxon>
        <taxon>Magnoliopsida</taxon>
        <taxon>eudicotyledons</taxon>
        <taxon>Gunneridae</taxon>
        <taxon>Pentapetalae</taxon>
        <taxon>rosids</taxon>
        <taxon>fabids</taxon>
        <taxon>Fabales</taxon>
        <taxon>Fabaceae</taxon>
        <taxon>Papilionoideae</taxon>
        <taxon>50 kb inversion clade</taxon>
        <taxon>NPAAA clade</taxon>
        <taxon>indigoferoid/millettioid clade</taxon>
        <taxon>Phaseoleae</taxon>
        <taxon>Psophocarpus</taxon>
    </lineage>
</organism>
<sequence>MVIEAVHIATLMFSGQPNPMTNMVAEGDFAIEDIYILYFGNRILHVINERFDCNYRLEAKGNNYILLSKSLQKMKEETTKTITKMIDELSLLTGPLATKDEFTAQKMHDWTVEIDGHFDKVKKKRKKIRRVEPQECR</sequence>
<reference evidence="1 2" key="1">
    <citation type="submission" date="2024-01" db="EMBL/GenBank/DDBJ databases">
        <title>The genomes of 5 underutilized Papilionoideae crops provide insights into root nodulation and disease resistanc.</title>
        <authorList>
            <person name="Jiang F."/>
        </authorList>
    </citation>
    <scope>NUCLEOTIDE SEQUENCE [LARGE SCALE GENOMIC DNA]</scope>
    <source>
        <strain evidence="1">DUOXIRENSHENG_FW03</strain>
        <tissue evidence="1">Leaves</tissue>
    </source>
</reference>
<accession>A0AAN9SU52</accession>